<evidence type="ECO:0000256" key="4">
    <source>
        <dbReference type="ARBA" id="ARBA00022692"/>
    </source>
</evidence>
<evidence type="ECO:0000313" key="9">
    <source>
        <dbReference type="Proteomes" id="UP000664034"/>
    </source>
</evidence>
<feature type="transmembrane region" description="Helical" evidence="7">
    <location>
        <begin position="45"/>
        <end position="67"/>
    </location>
</feature>
<keyword evidence="9" id="KW-1185">Reference proteome</keyword>
<name>A0A939GFG9_9BACT</name>
<dbReference type="RefSeq" id="WP_207364903.1">
    <property type="nucleotide sequence ID" value="NZ_JAFMYV010000005.1"/>
</dbReference>
<dbReference type="EMBL" id="JAFMYV010000005">
    <property type="protein sequence ID" value="MBO0937366.1"/>
    <property type="molecule type" value="Genomic_DNA"/>
</dbReference>
<dbReference type="InterPro" id="IPR032808">
    <property type="entry name" value="DoxX"/>
</dbReference>
<comment type="caution">
    <text evidence="8">The sequence shown here is derived from an EMBL/GenBank/DDBJ whole genome shotgun (WGS) entry which is preliminary data.</text>
</comment>
<dbReference type="Proteomes" id="UP000664034">
    <property type="component" value="Unassembled WGS sequence"/>
</dbReference>
<keyword evidence="6 7" id="KW-0472">Membrane</keyword>
<dbReference type="Pfam" id="PF07681">
    <property type="entry name" value="DoxX"/>
    <property type="match status" value="1"/>
</dbReference>
<keyword evidence="4 7" id="KW-0812">Transmembrane</keyword>
<dbReference type="PANTHER" id="PTHR33452:SF1">
    <property type="entry name" value="INNER MEMBRANE PROTEIN YPHA-RELATED"/>
    <property type="match status" value="1"/>
</dbReference>
<dbReference type="PANTHER" id="PTHR33452">
    <property type="entry name" value="OXIDOREDUCTASE CATD-RELATED"/>
    <property type="match status" value="1"/>
</dbReference>
<evidence type="ECO:0000256" key="2">
    <source>
        <dbReference type="ARBA" id="ARBA00006679"/>
    </source>
</evidence>
<protein>
    <submittedName>
        <fullName evidence="8">DoxX family protein</fullName>
    </submittedName>
</protein>
<evidence type="ECO:0000256" key="3">
    <source>
        <dbReference type="ARBA" id="ARBA00022475"/>
    </source>
</evidence>
<evidence type="ECO:0000256" key="5">
    <source>
        <dbReference type="ARBA" id="ARBA00022989"/>
    </source>
</evidence>
<organism evidence="8 9">
    <name type="scientific">Fibrella rubiginis</name>
    <dbReference type="NCBI Taxonomy" id="2817060"/>
    <lineage>
        <taxon>Bacteria</taxon>
        <taxon>Pseudomonadati</taxon>
        <taxon>Bacteroidota</taxon>
        <taxon>Cytophagia</taxon>
        <taxon>Cytophagales</taxon>
        <taxon>Spirosomataceae</taxon>
        <taxon>Fibrella</taxon>
    </lineage>
</organism>
<sequence>MNRNLGILALRLAFGFQLVKVSYENVIHPAANMPQFVAYLQSLGFPFPTPGAYVSAYTEFIGGILWLLGFQTRLASAFVLINFSVALGMAHLHINDSYQNTMPSLNLVAVSLFLLLNGPGRYSIDEQFSRMR</sequence>
<reference evidence="8" key="1">
    <citation type="submission" date="2021-03" db="EMBL/GenBank/DDBJ databases">
        <title>Fibrella sp. HMF5335 genome sequencing and assembly.</title>
        <authorList>
            <person name="Kang H."/>
            <person name="Kim H."/>
            <person name="Bae S."/>
            <person name="Joh K."/>
        </authorList>
    </citation>
    <scope>NUCLEOTIDE SEQUENCE</scope>
    <source>
        <strain evidence="8">HMF5335</strain>
    </source>
</reference>
<dbReference type="InterPro" id="IPR051907">
    <property type="entry name" value="DoxX-like_oxidoreductase"/>
</dbReference>
<evidence type="ECO:0000313" key="8">
    <source>
        <dbReference type="EMBL" id="MBO0937366.1"/>
    </source>
</evidence>
<gene>
    <name evidence="8" type="ORF">J2I47_12490</name>
</gene>
<evidence type="ECO:0000256" key="7">
    <source>
        <dbReference type="SAM" id="Phobius"/>
    </source>
</evidence>
<evidence type="ECO:0000256" key="6">
    <source>
        <dbReference type="ARBA" id="ARBA00023136"/>
    </source>
</evidence>
<keyword evidence="3" id="KW-1003">Cell membrane</keyword>
<comment type="subcellular location">
    <subcellularLocation>
        <location evidence="1">Cell membrane</location>
        <topology evidence="1">Multi-pass membrane protein</topology>
    </subcellularLocation>
</comment>
<keyword evidence="5 7" id="KW-1133">Transmembrane helix</keyword>
<dbReference type="AlphaFoldDB" id="A0A939GFG9"/>
<comment type="similarity">
    <text evidence="2">Belongs to the DoxX family.</text>
</comment>
<evidence type="ECO:0000256" key="1">
    <source>
        <dbReference type="ARBA" id="ARBA00004651"/>
    </source>
</evidence>
<dbReference type="GO" id="GO:0005886">
    <property type="term" value="C:plasma membrane"/>
    <property type="evidence" value="ECO:0007669"/>
    <property type="project" value="UniProtKB-SubCell"/>
</dbReference>
<proteinExistence type="inferred from homology"/>
<feature type="transmembrane region" description="Helical" evidence="7">
    <location>
        <begin position="74"/>
        <end position="94"/>
    </location>
</feature>
<accession>A0A939GFG9</accession>
<feature type="transmembrane region" description="Helical" evidence="7">
    <location>
        <begin position="106"/>
        <end position="124"/>
    </location>
</feature>